<dbReference type="EMBL" id="FMAC01000018">
    <property type="protein sequence ID" value="SCB38855.1"/>
    <property type="molecule type" value="Genomic_DNA"/>
</dbReference>
<organism evidence="2 3">
    <name type="scientific">Rhizobium hainanense</name>
    <dbReference type="NCBI Taxonomy" id="52131"/>
    <lineage>
        <taxon>Bacteria</taxon>
        <taxon>Pseudomonadati</taxon>
        <taxon>Pseudomonadota</taxon>
        <taxon>Alphaproteobacteria</taxon>
        <taxon>Hyphomicrobiales</taxon>
        <taxon>Rhizobiaceae</taxon>
        <taxon>Rhizobium/Agrobacterium group</taxon>
        <taxon>Rhizobium</taxon>
    </lineage>
</organism>
<dbReference type="AlphaFoldDB" id="A0A1C3WG24"/>
<protein>
    <submittedName>
        <fullName evidence="2">Uncharacterized protein</fullName>
    </submittedName>
</protein>
<keyword evidence="3" id="KW-1185">Reference proteome</keyword>
<dbReference type="Proteomes" id="UP000186228">
    <property type="component" value="Unassembled WGS sequence"/>
</dbReference>
<dbReference type="RefSeq" id="WP_075856815.1">
    <property type="nucleotide sequence ID" value="NZ_FMAC01000018.1"/>
</dbReference>
<feature type="region of interest" description="Disordered" evidence="1">
    <location>
        <begin position="129"/>
        <end position="168"/>
    </location>
</feature>
<name>A0A1C3WG24_9HYPH</name>
<sequence>MPSFLEKWSSRKSDRPKAGTRSAVDAFRVRVAEQKAYLAEFEGDAAGFNKWRSTWFQRVPGGFGVTIGRDSIDAGQGLSYVVLETTAQVAEFLDDLLLHADNDVSFQKALEENRSRRAALLNTAKAKTKAPATKAVARKPASVKATEAKPVSDGTEAEKPKRGRKAKV</sequence>
<evidence type="ECO:0000256" key="1">
    <source>
        <dbReference type="SAM" id="MobiDB-lite"/>
    </source>
</evidence>
<dbReference type="OrthoDB" id="8420621at2"/>
<feature type="region of interest" description="Disordered" evidence="1">
    <location>
        <begin position="1"/>
        <end position="22"/>
    </location>
</feature>
<reference evidence="3" key="1">
    <citation type="submission" date="2016-08" db="EMBL/GenBank/DDBJ databases">
        <authorList>
            <person name="Varghese N."/>
            <person name="Submissions Spin"/>
        </authorList>
    </citation>
    <scope>NUCLEOTIDE SEQUENCE [LARGE SCALE GENOMIC DNA]</scope>
    <source>
        <strain evidence="3">CCBAU 57015</strain>
    </source>
</reference>
<feature type="compositionally biased region" description="Basic and acidic residues" evidence="1">
    <location>
        <begin position="8"/>
        <end position="17"/>
    </location>
</feature>
<proteinExistence type="predicted"/>
<evidence type="ECO:0000313" key="2">
    <source>
        <dbReference type="EMBL" id="SCB38855.1"/>
    </source>
</evidence>
<feature type="compositionally biased region" description="Low complexity" evidence="1">
    <location>
        <begin position="129"/>
        <end position="140"/>
    </location>
</feature>
<evidence type="ECO:0000313" key="3">
    <source>
        <dbReference type="Proteomes" id="UP000186228"/>
    </source>
</evidence>
<gene>
    <name evidence="2" type="ORF">GA0061100_1185</name>
</gene>
<accession>A0A1C3WG24</accession>